<keyword evidence="3" id="KW-1185">Reference proteome</keyword>
<dbReference type="Proteomes" id="UP000299102">
    <property type="component" value="Unassembled WGS sequence"/>
</dbReference>
<comment type="caution">
    <text evidence="2">The sequence shown here is derived from an EMBL/GenBank/DDBJ whole genome shotgun (WGS) entry which is preliminary data.</text>
</comment>
<reference evidence="2 3" key="1">
    <citation type="journal article" date="2019" name="Commun. Biol.">
        <title>The bagworm genome reveals a unique fibroin gene that provides high tensile strength.</title>
        <authorList>
            <person name="Kono N."/>
            <person name="Nakamura H."/>
            <person name="Ohtoshi R."/>
            <person name="Tomita M."/>
            <person name="Numata K."/>
            <person name="Arakawa K."/>
        </authorList>
    </citation>
    <scope>NUCLEOTIDE SEQUENCE [LARGE SCALE GENOMIC DNA]</scope>
</reference>
<organism evidence="2 3">
    <name type="scientific">Eumeta variegata</name>
    <name type="common">Bagworm moth</name>
    <name type="synonym">Eumeta japonica</name>
    <dbReference type="NCBI Taxonomy" id="151549"/>
    <lineage>
        <taxon>Eukaryota</taxon>
        <taxon>Metazoa</taxon>
        <taxon>Ecdysozoa</taxon>
        <taxon>Arthropoda</taxon>
        <taxon>Hexapoda</taxon>
        <taxon>Insecta</taxon>
        <taxon>Pterygota</taxon>
        <taxon>Neoptera</taxon>
        <taxon>Endopterygota</taxon>
        <taxon>Lepidoptera</taxon>
        <taxon>Glossata</taxon>
        <taxon>Ditrysia</taxon>
        <taxon>Tineoidea</taxon>
        <taxon>Psychidae</taxon>
        <taxon>Oiketicinae</taxon>
        <taxon>Eumeta</taxon>
    </lineage>
</organism>
<proteinExistence type="predicted"/>
<evidence type="ECO:0000256" key="1">
    <source>
        <dbReference type="SAM" id="MobiDB-lite"/>
    </source>
</evidence>
<dbReference type="EMBL" id="BGZK01000227">
    <property type="protein sequence ID" value="GBP30032.1"/>
    <property type="molecule type" value="Genomic_DNA"/>
</dbReference>
<accession>A0A4C1UVL7</accession>
<sequence>MRPYNAVNIQIERSTARRKTMTNTEANGPTDFPISRRVTHDFHSNEIYQRRCPRRGSRRIGPDGRRNGTAARAKRDALRIRRFLPKRPLFRLHQSTRTFLNVSRPDVIWPVRFYRKIMNTKCRSSSEPDFHLSTVIKVLFFYERL</sequence>
<protein>
    <submittedName>
        <fullName evidence="2">Uncharacterized protein</fullName>
    </submittedName>
</protein>
<name>A0A4C1UVL7_EUMVA</name>
<dbReference type="AlphaFoldDB" id="A0A4C1UVL7"/>
<evidence type="ECO:0000313" key="3">
    <source>
        <dbReference type="Proteomes" id="UP000299102"/>
    </source>
</evidence>
<evidence type="ECO:0000313" key="2">
    <source>
        <dbReference type="EMBL" id="GBP30032.1"/>
    </source>
</evidence>
<feature type="region of interest" description="Disordered" evidence="1">
    <location>
        <begin position="53"/>
        <end position="72"/>
    </location>
</feature>
<gene>
    <name evidence="2" type="ORF">EVAR_22934_1</name>
</gene>